<evidence type="ECO:0000313" key="2">
    <source>
        <dbReference type="EMBL" id="WUR04647.1"/>
    </source>
</evidence>
<reference evidence="2" key="1">
    <citation type="journal article" date="2024" name="BMC Genomics">
        <title>Functional annotation of a divergent genome using sequence and structure-based similarity.</title>
        <authorList>
            <person name="Svedberg D."/>
            <person name="Winiger R.R."/>
            <person name="Berg A."/>
            <person name="Sharma H."/>
            <person name="Tellgren-Roth C."/>
            <person name="Debrunner-Vossbrinck B.A."/>
            <person name="Vossbrinck C.R."/>
            <person name="Barandun J."/>
        </authorList>
    </citation>
    <scope>NUCLEOTIDE SEQUENCE</scope>
    <source>
        <strain evidence="2">Illinois isolate</strain>
    </source>
</reference>
<keyword evidence="3" id="KW-1185">Reference proteome</keyword>
<dbReference type="EMBL" id="CP142734">
    <property type="protein sequence ID" value="WUR04647.1"/>
    <property type="molecule type" value="Genomic_DNA"/>
</dbReference>
<dbReference type="AlphaFoldDB" id="A0AAX4JF88"/>
<feature type="chain" id="PRO_5043623782" evidence="1">
    <location>
        <begin position="19"/>
        <end position="265"/>
    </location>
</feature>
<gene>
    <name evidence="2" type="ORF">VNE69_09199</name>
</gene>
<evidence type="ECO:0000313" key="3">
    <source>
        <dbReference type="Proteomes" id="UP001334084"/>
    </source>
</evidence>
<proteinExistence type="predicted"/>
<dbReference type="Proteomes" id="UP001334084">
    <property type="component" value="Chromosome 9"/>
</dbReference>
<sequence>MFLIFIIIFCSSLNINRCIETLNCQRDITENFRKAESYEEDIYNVINKNIFEDIETYNLKQEMEMYINDKDFNKFIEIDSIELDTQKALDKLENAILENNSVNQNKKLPFYNSSKLLTNCQKSMNEFKFRINRMKIIKYFINLDEESNEILKECYKKIYIFSQYIKLQTKKEFVKTFEKIENLCLKKETYNLITQVVSIFKEFMTIFDLRRKYGSNKIYSAYNKISTNNYNKEVLLLFNYIPIIKTFQDVEEELKHSKCEDIQNI</sequence>
<keyword evidence="1" id="KW-0732">Signal</keyword>
<organism evidence="2 3">
    <name type="scientific">Vairimorpha necatrix</name>
    <dbReference type="NCBI Taxonomy" id="6039"/>
    <lineage>
        <taxon>Eukaryota</taxon>
        <taxon>Fungi</taxon>
        <taxon>Fungi incertae sedis</taxon>
        <taxon>Microsporidia</taxon>
        <taxon>Nosematidae</taxon>
        <taxon>Vairimorpha</taxon>
    </lineage>
</organism>
<evidence type="ECO:0000256" key="1">
    <source>
        <dbReference type="SAM" id="SignalP"/>
    </source>
</evidence>
<feature type="signal peptide" evidence="1">
    <location>
        <begin position="1"/>
        <end position="18"/>
    </location>
</feature>
<dbReference type="GeneID" id="90542478"/>
<dbReference type="KEGG" id="vnx:VNE69_09199"/>
<dbReference type="RefSeq" id="XP_065330792.1">
    <property type="nucleotide sequence ID" value="XM_065474720.1"/>
</dbReference>
<protein>
    <submittedName>
        <fullName evidence="2">Uncharacterized protein</fullName>
    </submittedName>
</protein>
<name>A0AAX4JF88_9MICR</name>
<accession>A0AAX4JF88</accession>